<evidence type="ECO:0000313" key="6">
    <source>
        <dbReference type="Proteomes" id="UP001069090"/>
    </source>
</evidence>
<gene>
    <name evidence="5" type="ORF">O0V09_08315</name>
</gene>
<dbReference type="GO" id="GO:0008168">
    <property type="term" value="F:methyltransferase activity"/>
    <property type="evidence" value="ECO:0007669"/>
    <property type="project" value="UniProtKB-KW"/>
</dbReference>
<dbReference type="RefSeq" id="WP_258331345.1">
    <property type="nucleotide sequence ID" value="NZ_JAPTGG010000005.1"/>
</dbReference>
<dbReference type="InterPro" id="IPR023576">
    <property type="entry name" value="UbiE/COQ5_MeTrFase_CS"/>
</dbReference>
<keyword evidence="6" id="KW-1185">Reference proteome</keyword>
<dbReference type="EMBL" id="JAPTGG010000005">
    <property type="protein sequence ID" value="MCZ0865199.1"/>
    <property type="molecule type" value="Genomic_DNA"/>
</dbReference>
<evidence type="ECO:0000259" key="4">
    <source>
        <dbReference type="Pfam" id="PF13649"/>
    </source>
</evidence>
<dbReference type="PANTHER" id="PTHR43591">
    <property type="entry name" value="METHYLTRANSFERASE"/>
    <property type="match status" value="1"/>
</dbReference>
<dbReference type="Gene3D" id="3.40.50.150">
    <property type="entry name" value="Vaccinia Virus protein VP39"/>
    <property type="match status" value="1"/>
</dbReference>
<dbReference type="Proteomes" id="UP001069090">
    <property type="component" value="Unassembled WGS sequence"/>
</dbReference>
<dbReference type="Pfam" id="PF13649">
    <property type="entry name" value="Methyltransf_25"/>
    <property type="match status" value="1"/>
</dbReference>
<accession>A0A9J6RLY4</accession>
<dbReference type="SUPFAM" id="SSF53335">
    <property type="entry name" value="S-adenosyl-L-methionine-dependent methyltransferases"/>
    <property type="match status" value="1"/>
</dbReference>
<evidence type="ECO:0000256" key="3">
    <source>
        <dbReference type="ARBA" id="ARBA00022691"/>
    </source>
</evidence>
<evidence type="ECO:0000313" key="5">
    <source>
        <dbReference type="EMBL" id="MCZ0865199.1"/>
    </source>
</evidence>
<keyword evidence="3" id="KW-0949">S-adenosyl-L-methionine</keyword>
<dbReference type="InterPro" id="IPR029063">
    <property type="entry name" value="SAM-dependent_MTases_sf"/>
</dbReference>
<sequence>MKSYSQQPYIPALKYHALTRFYDLVVRLTTREGMFKNKLVELAAPQAGEHVLDVGCGTGTLTYLLAEREQKLRIKGLDADPVQLERANSKVAAIGSQISFQQGYAQQLPDNAQTFDIVVSSLFFHHLTTHQKREALAEILRVLKPGGRLHIADWGKPSSRIQRLMFFIVQLLDGFETTRDSVKGTLPNHMKETGFTDVENSRFVPTFLGTVRLFQAKKPSKQPNTAQLN</sequence>
<evidence type="ECO:0000256" key="2">
    <source>
        <dbReference type="ARBA" id="ARBA00022679"/>
    </source>
</evidence>
<dbReference type="PROSITE" id="PS01184">
    <property type="entry name" value="UBIE_2"/>
    <property type="match status" value="1"/>
</dbReference>
<dbReference type="PANTHER" id="PTHR43591:SF109">
    <property type="entry name" value="METHYLTRANSFERASE TYPE 11 DOMAIN-CONTAINING PROTEIN"/>
    <property type="match status" value="1"/>
</dbReference>
<keyword evidence="2" id="KW-0808">Transferase</keyword>
<dbReference type="GO" id="GO:0032259">
    <property type="term" value="P:methylation"/>
    <property type="evidence" value="ECO:0007669"/>
    <property type="project" value="UniProtKB-KW"/>
</dbReference>
<reference evidence="5 6" key="1">
    <citation type="submission" date="2022-12" db="EMBL/GenBank/DDBJ databases">
        <title>Dasania phycosphaerae sp. nov., isolated from particulate material of the south coast of Korea.</title>
        <authorList>
            <person name="Jiang Y."/>
        </authorList>
    </citation>
    <scope>NUCLEOTIDE SEQUENCE [LARGE SCALE GENOMIC DNA]</scope>
    <source>
        <strain evidence="5 6">GY-19</strain>
    </source>
</reference>
<evidence type="ECO:0000256" key="1">
    <source>
        <dbReference type="ARBA" id="ARBA00022603"/>
    </source>
</evidence>
<keyword evidence="1 5" id="KW-0489">Methyltransferase</keyword>
<comment type="caution">
    <text evidence="5">The sequence shown here is derived from an EMBL/GenBank/DDBJ whole genome shotgun (WGS) entry which is preliminary data.</text>
</comment>
<name>A0A9J6RLY4_9GAMM</name>
<dbReference type="AlphaFoldDB" id="A0A9J6RLY4"/>
<proteinExistence type="predicted"/>
<protein>
    <submittedName>
        <fullName evidence="5">Methyltransferase domain-containing protein</fullName>
    </submittedName>
</protein>
<organism evidence="5 6">
    <name type="scientific">Dasania phycosphaerae</name>
    <dbReference type="NCBI Taxonomy" id="2950436"/>
    <lineage>
        <taxon>Bacteria</taxon>
        <taxon>Pseudomonadati</taxon>
        <taxon>Pseudomonadota</taxon>
        <taxon>Gammaproteobacteria</taxon>
        <taxon>Cellvibrionales</taxon>
        <taxon>Spongiibacteraceae</taxon>
        <taxon>Dasania</taxon>
    </lineage>
</organism>
<feature type="domain" description="Methyltransferase" evidence="4">
    <location>
        <begin position="51"/>
        <end position="147"/>
    </location>
</feature>
<dbReference type="InterPro" id="IPR041698">
    <property type="entry name" value="Methyltransf_25"/>
</dbReference>
<dbReference type="CDD" id="cd02440">
    <property type="entry name" value="AdoMet_MTases"/>
    <property type="match status" value="1"/>
</dbReference>